<organism evidence="1">
    <name type="scientific">marine sediment metagenome</name>
    <dbReference type="NCBI Taxonomy" id="412755"/>
    <lineage>
        <taxon>unclassified sequences</taxon>
        <taxon>metagenomes</taxon>
        <taxon>ecological metagenomes</taxon>
    </lineage>
</organism>
<sequence length="39" mass="4785">MSSDNLDRIMKDMLRTLDEICKEYVFLSLYKNWELLDLE</sequence>
<name>A0A0F9MLX5_9ZZZZ</name>
<dbReference type="AlphaFoldDB" id="A0A0F9MLX5"/>
<protein>
    <submittedName>
        <fullName evidence="1">Uncharacterized protein</fullName>
    </submittedName>
</protein>
<reference evidence="1" key="1">
    <citation type="journal article" date="2015" name="Nature">
        <title>Complex archaea that bridge the gap between prokaryotes and eukaryotes.</title>
        <authorList>
            <person name="Spang A."/>
            <person name="Saw J.H."/>
            <person name="Jorgensen S.L."/>
            <person name="Zaremba-Niedzwiedzka K."/>
            <person name="Martijn J."/>
            <person name="Lind A.E."/>
            <person name="van Eijk R."/>
            <person name="Schleper C."/>
            <person name="Guy L."/>
            <person name="Ettema T.J."/>
        </authorList>
    </citation>
    <scope>NUCLEOTIDE SEQUENCE</scope>
</reference>
<dbReference type="EMBL" id="LAZR01008587">
    <property type="protein sequence ID" value="KKM77815.1"/>
    <property type="molecule type" value="Genomic_DNA"/>
</dbReference>
<accession>A0A0F9MLX5</accession>
<proteinExistence type="predicted"/>
<gene>
    <name evidence="1" type="ORF">LCGC14_1366290</name>
</gene>
<evidence type="ECO:0000313" key="1">
    <source>
        <dbReference type="EMBL" id="KKM77815.1"/>
    </source>
</evidence>
<comment type="caution">
    <text evidence="1">The sequence shown here is derived from an EMBL/GenBank/DDBJ whole genome shotgun (WGS) entry which is preliminary data.</text>
</comment>